<dbReference type="InterPro" id="IPR011701">
    <property type="entry name" value="MFS"/>
</dbReference>
<keyword evidence="4 6" id="KW-0472">Membrane</keyword>
<dbReference type="InterPro" id="IPR020846">
    <property type="entry name" value="MFS_dom"/>
</dbReference>
<evidence type="ECO:0000256" key="6">
    <source>
        <dbReference type="SAM" id="Phobius"/>
    </source>
</evidence>
<evidence type="ECO:0000256" key="1">
    <source>
        <dbReference type="ARBA" id="ARBA00004651"/>
    </source>
</evidence>
<feature type="transmembrane region" description="Helical" evidence="6">
    <location>
        <begin position="238"/>
        <end position="254"/>
    </location>
</feature>
<dbReference type="InterPro" id="IPR036259">
    <property type="entry name" value="MFS_trans_sf"/>
</dbReference>
<dbReference type="Proteomes" id="UP000727993">
    <property type="component" value="Unassembled WGS sequence"/>
</dbReference>
<feature type="transmembrane region" description="Helical" evidence="6">
    <location>
        <begin position="411"/>
        <end position="430"/>
    </location>
</feature>
<feature type="transmembrane region" description="Helical" evidence="6">
    <location>
        <begin position="368"/>
        <end position="390"/>
    </location>
</feature>
<evidence type="ECO:0000256" key="2">
    <source>
        <dbReference type="ARBA" id="ARBA00022692"/>
    </source>
</evidence>
<organism evidence="8 9">
    <name type="scientific">Candidatus Neomicrothrix subdominans</name>
    <dbReference type="NCBI Taxonomy" id="2954438"/>
    <lineage>
        <taxon>Bacteria</taxon>
        <taxon>Bacillati</taxon>
        <taxon>Actinomycetota</taxon>
        <taxon>Acidimicrobiia</taxon>
        <taxon>Acidimicrobiales</taxon>
        <taxon>Microthrixaceae</taxon>
        <taxon>Candidatus Neomicrothrix</taxon>
    </lineage>
</organism>
<dbReference type="GO" id="GO:0022857">
    <property type="term" value="F:transmembrane transporter activity"/>
    <property type="evidence" value="ECO:0007669"/>
    <property type="project" value="InterPro"/>
</dbReference>
<feature type="transmembrane region" description="Helical" evidence="6">
    <location>
        <begin position="112"/>
        <end position="134"/>
    </location>
</feature>
<dbReference type="Gene3D" id="1.20.1720.10">
    <property type="entry name" value="Multidrug resistance protein D"/>
    <property type="match status" value="1"/>
</dbReference>
<evidence type="ECO:0000313" key="8">
    <source>
        <dbReference type="EMBL" id="MBK9295792.1"/>
    </source>
</evidence>
<feature type="transmembrane region" description="Helical" evidence="6">
    <location>
        <begin position="55"/>
        <end position="75"/>
    </location>
</feature>
<sequence>MTDKSIPLYEIPEIHERRWWILGVMAASLTVVVMSVSGLNVALPTLQESLDASNSALQWIIDSYALVFAGLLLTAGALGDRFGRRNALLFGLAVFAVGATVGGLGSTPAQVIAGRATMGAGAAFVMPATLSLVVTVFPPKERRRAIAIWAGFAGAGAAIGPIVSGALLEWFWWGAALLVNIPIVIVLAGSIAVLAPRSRDTHNTPLDLPGTALSLVGITALVFGIIEGPNLGWSSPEVLAGFAAAAVTLVGFVVRERHARHPMLPLELFADRRFSVGSGVVTVTFFAMIGFFFLNTLYLQFVRGDSPLFAGLAAVPVAIMQVLVAPRSSSLSERFGSGPVIAVGFTFISSGFAVLAFAAPSWPYLPLGAAYVLLGTGMGITAAPATGNIMSAVPDAKAGVGSAVNDTTREFGGALGIAVLGSIIASAYQANLRIDDLGLGPEQVAAAKDSVGAASQIARSLPGGGAELADRAGVAFTGAFNIANTISALLALTAAVTVAFVFSPSKERSAAHAAAASRHAPDAEPAPLVGQSIPSAHRTGPRGDHVWDG</sequence>
<feature type="transmembrane region" description="Helical" evidence="6">
    <location>
        <begin position="20"/>
        <end position="43"/>
    </location>
</feature>
<dbReference type="PANTHER" id="PTHR42718">
    <property type="entry name" value="MAJOR FACILITATOR SUPERFAMILY MULTIDRUG TRANSPORTER MFSC"/>
    <property type="match status" value="1"/>
</dbReference>
<name>A0A936NB24_9ACTN</name>
<feature type="transmembrane region" description="Helical" evidence="6">
    <location>
        <begin position="306"/>
        <end position="326"/>
    </location>
</feature>
<evidence type="ECO:0000256" key="5">
    <source>
        <dbReference type="SAM" id="MobiDB-lite"/>
    </source>
</evidence>
<dbReference type="Gene3D" id="1.20.1250.20">
    <property type="entry name" value="MFS general substrate transporter like domains"/>
    <property type="match status" value="1"/>
</dbReference>
<feature type="region of interest" description="Disordered" evidence="5">
    <location>
        <begin position="512"/>
        <end position="549"/>
    </location>
</feature>
<dbReference type="GO" id="GO:0005886">
    <property type="term" value="C:plasma membrane"/>
    <property type="evidence" value="ECO:0007669"/>
    <property type="project" value="UniProtKB-SubCell"/>
</dbReference>
<feature type="compositionally biased region" description="Low complexity" evidence="5">
    <location>
        <begin position="512"/>
        <end position="526"/>
    </location>
</feature>
<feature type="transmembrane region" description="Helical" evidence="6">
    <location>
        <begin position="87"/>
        <end position="106"/>
    </location>
</feature>
<feature type="transmembrane region" description="Helical" evidence="6">
    <location>
        <begin position="274"/>
        <end position="294"/>
    </location>
</feature>
<accession>A0A936NB24</accession>
<reference evidence="8 9" key="1">
    <citation type="submission" date="2020-10" db="EMBL/GenBank/DDBJ databases">
        <title>Connecting structure to function with the recovery of over 1000 high-quality activated sludge metagenome-assembled genomes encoding full-length rRNA genes using long-read sequencing.</title>
        <authorList>
            <person name="Singleton C.M."/>
            <person name="Petriglieri F."/>
            <person name="Kristensen J.M."/>
            <person name="Kirkegaard R.H."/>
            <person name="Michaelsen T.Y."/>
            <person name="Andersen M.H."/>
            <person name="Karst S.M."/>
            <person name="Dueholm M.S."/>
            <person name="Nielsen P.H."/>
            <person name="Albertsen M."/>
        </authorList>
    </citation>
    <scope>NUCLEOTIDE SEQUENCE [LARGE SCALE GENOMIC DNA]</scope>
    <source>
        <strain evidence="8">Lyne_18-Q3-R50-59_MAXAC.006</strain>
    </source>
</reference>
<feature type="transmembrane region" description="Helical" evidence="6">
    <location>
        <begin position="170"/>
        <end position="194"/>
    </location>
</feature>
<dbReference type="Pfam" id="PF07690">
    <property type="entry name" value="MFS_1"/>
    <property type="match status" value="1"/>
</dbReference>
<feature type="transmembrane region" description="Helical" evidence="6">
    <location>
        <begin position="482"/>
        <end position="502"/>
    </location>
</feature>
<feature type="domain" description="Major facilitator superfamily (MFS) profile" evidence="7">
    <location>
        <begin position="21"/>
        <end position="506"/>
    </location>
</feature>
<evidence type="ECO:0000313" key="9">
    <source>
        <dbReference type="Proteomes" id="UP000727993"/>
    </source>
</evidence>
<dbReference type="PROSITE" id="PS50850">
    <property type="entry name" value="MFS"/>
    <property type="match status" value="1"/>
</dbReference>
<evidence type="ECO:0000256" key="3">
    <source>
        <dbReference type="ARBA" id="ARBA00022989"/>
    </source>
</evidence>
<comment type="caution">
    <text evidence="8">The sequence shown here is derived from an EMBL/GenBank/DDBJ whole genome shotgun (WGS) entry which is preliminary data.</text>
</comment>
<feature type="transmembrane region" description="Helical" evidence="6">
    <location>
        <begin position="338"/>
        <end position="362"/>
    </location>
</feature>
<dbReference type="PRINTS" id="PR01036">
    <property type="entry name" value="TCRTETB"/>
</dbReference>
<dbReference type="SUPFAM" id="SSF103473">
    <property type="entry name" value="MFS general substrate transporter"/>
    <property type="match status" value="1"/>
</dbReference>
<dbReference type="PANTHER" id="PTHR42718:SF42">
    <property type="entry name" value="EXPORT PROTEIN"/>
    <property type="match status" value="1"/>
</dbReference>
<keyword evidence="3 6" id="KW-1133">Transmembrane helix</keyword>
<comment type="subcellular location">
    <subcellularLocation>
        <location evidence="1">Cell membrane</location>
        <topology evidence="1">Multi-pass membrane protein</topology>
    </subcellularLocation>
</comment>
<proteinExistence type="predicted"/>
<dbReference type="AlphaFoldDB" id="A0A936NB24"/>
<evidence type="ECO:0000259" key="7">
    <source>
        <dbReference type="PROSITE" id="PS50850"/>
    </source>
</evidence>
<keyword evidence="2 6" id="KW-0812">Transmembrane</keyword>
<feature type="transmembrane region" description="Helical" evidence="6">
    <location>
        <begin position="146"/>
        <end position="164"/>
    </location>
</feature>
<feature type="transmembrane region" description="Helical" evidence="6">
    <location>
        <begin position="206"/>
        <end position="226"/>
    </location>
</feature>
<dbReference type="CDD" id="cd17321">
    <property type="entry name" value="MFS_MMR_MDR_like"/>
    <property type="match status" value="1"/>
</dbReference>
<gene>
    <name evidence="8" type="ORF">IPN02_02735</name>
</gene>
<dbReference type="EMBL" id="JADJZA010000001">
    <property type="protein sequence ID" value="MBK9295792.1"/>
    <property type="molecule type" value="Genomic_DNA"/>
</dbReference>
<protein>
    <submittedName>
        <fullName evidence="8">MFS transporter</fullName>
    </submittedName>
</protein>
<evidence type="ECO:0000256" key="4">
    <source>
        <dbReference type="ARBA" id="ARBA00023136"/>
    </source>
</evidence>